<dbReference type="PROSITE" id="PS50801">
    <property type="entry name" value="STAS"/>
    <property type="match status" value="1"/>
</dbReference>
<comment type="caution">
    <text evidence="2">The sequence shown here is derived from an EMBL/GenBank/DDBJ whole genome shotgun (WGS) entry which is preliminary data.</text>
</comment>
<dbReference type="Pfam" id="PF01740">
    <property type="entry name" value="STAS"/>
    <property type="match status" value="1"/>
</dbReference>
<organism evidence="2 3">
    <name type="scientific">Fodinicola feengrottensis</name>
    <dbReference type="NCBI Taxonomy" id="435914"/>
    <lineage>
        <taxon>Bacteria</taxon>
        <taxon>Bacillati</taxon>
        <taxon>Actinomycetota</taxon>
        <taxon>Actinomycetes</taxon>
        <taxon>Mycobacteriales</taxon>
        <taxon>Fodinicola</taxon>
    </lineage>
</organism>
<name>A0ABN2IEE1_9ACTN</name>
<evidence type="ECO:0000259" key="1">
    <source>
        <dbReference type="PROSITE" id="PS50801"/>
    </source>
</evidence>
<feature type="domain" description="STAS" evidence="1">
    <location>
        <begin position="18"/>
        <end position="112"/>
    </location>
</feature>
<dbReference type="SUPFAM" id="SSF52091">
    <property type="entry name" value="SpoIIaa-like"/>
    <property type="match status" value="1"/>
</dbReference>
<dbReference type="Proteomes" id="UP001500618">
    <property type="component" value="Unassembled WGS sequence"/>
</dbReference>
<dbReference type="CDD" id="cd07043">
    <property type="entry name" value="STAS_anti-anti-sigma_factors"/>
    <property type="match status" value="1"/>
</dbReference>
<keyword evidence="3" id="KW-1185">Reference proteome</keyword>
<proteinExistence type="predicted"/>
<dbReference type="PANTHER" id="PTHR33495:SF2">
    <property type="entry name" value="ANTI-SIGMA FACTOR ANTAGONIST TM_1081-RELATED"/>
    <property type="match status" value="1"/>
</dbReference>
<gene>
    <name evidence="2" type="ORF">GCM10009765_61000</name>
</gene>
<dbReference type="EMBL" id="BAAANY010000027">
    <property type="protein sequence ID" value="GAA1703472.1"/>
    <property type="molecule type" value="Genomic_DNA"/>
</dbReference>
<dbReference type="PANTHER" id="PTHR33495">
    <property type="entry name" value="ANTI-SIGMA FACTOR ANTAGONIST TM_1081-RELATED-RELATED"/>
    <property type="match status" value="1"/>
</dbReference>
<dbReference type="Gene3D" id="3.30.750.24">
    <property type="entry name" value="STAS domain"/>
    <property type="match status" value="1"/>
</dbReference>
<protein>
    <submittedName>
        <fullName evidence="2">STAS domain-containing protein</fullName>
    </submittedName>
</protein>
<accession>A0ABN2IEE1</accession>
<sequence>MSSLLRTKQRTDGLATTVLGVIGEIDMTTAGDLGTAIAAALVEQPGRLILDLSAVTFLASAGLNVLVTANNEAAMPVGIVASGPAVVRALEVTGLDGVLAVYSTLAEALSSTRESAPPER</sequence>
<dbReference type="InterPro" id="IPR036513">
    <property type="entry name" value="STAS_dom_sf"/>
</dbReference>
<evidence type="ECO:0000313" key="3">
    <source>
        <dbReference type="Proteomes" id="UP001500618"/>
    </source>
</evidence>
<reference evidence="2 3" key="1">
    <citation type="journal article" date="2019" name="Int. J. Syst. Evol. Microbiol.">
        <title>The Global Catalogue of Microorganisms (GCM) 10K type strain sequencing project: providing services to taxonomists for standard genome sequencing and annotation.</title>
        <authorList>
            <consortium name="The Broad Institute Genomics Platform"/>
            <consortium name="The Broad Institute Genome Sequencing Center for Infectious Disease"/>
            <person name="Wu L."/>
            <person name="Ma J."/>
        </authorList>
    </citation>
    <scope>NUCLEOTIDE SEQUENCE [LARGE SCALE GENOMIC DNA]</scope>
    <source>
        <strain evidence="2 3">JCM 14718</strain>
    </source>
</reference>
<dbReference type="RefSeq" id="WP_163567045.1">
    <property type="nucleotide sequence ID" value="NZ_WOTO01000003.1"/>
</dbReference>
<evidence type="ECO:0000313" key="2">
    <source>
        <dbReference type="EMBL" id="GAA1703472.1"/>
    </source>
</evidence>
<dbReference type="InterPro" id="IPR002645">
    <property type="entry name" value="STAS_dom"/>
</dbReference>